<reference evidence="3 4" key="1">
    <citation type="journal article" date="2021" name="Nat. Commun.">
        <title>Incipient diploidization of the medicinal plant Perilla within 10,000 years.</title>
        <authorList>
            <person name="Zhang Y."/>
            <person name="Shen Q."/>
            <person name="Leng L."/>
            <person name="Zhang D."/>
            <person name="Chen S."/>
            <person name="Shi Y."/>
            <person name="Ning Z."/>
            <person name="Chen S."/>
        </authorList>
    </citation>
    <scope>NUCLEOTIDE SEQUENCE [LARGE SCALE GENOMIC DNA]</scope>
    <source>
        <strain evidence="4">cv. PC099</strain>
    </source>
</reference>
<evidence type="ECO:0000313" key="3">
    <source>
        <dbReference type="EMBL" id="KAH6825306.1"/>
    </source>
</evidence>
<dbReference type="Proteomes" id="UP001190926">
    <property type="component" value="Unassembled WGS sequence"/>
</dbReference>
<dbReference type="SUPFAM" id="SSF53098">
    <property type="entry name" value="Ribonuclease H-like"/>
    <property type="match status" value="1"/>
</dbReference>
<dbReference type="EMBL" id="SDAM02000176">
    <property type="protein sequence ID" value="KAH6825306.1"/>
    <property type="molecule type" value="Genomic_DNA"/>
</dbReference>
<keyword evidence="1" id="KW-0238">DNA-binding</keyword>
<dbReference type="PANTHER" id="PTHR46481">
    <property type="entry name" value="ZINC FINGER BED DOMAIN-CONTAINING PROTEIN 4"/>
    <property type="match status" value="1"/>
</dbReference>
<keyword evidence="4" id="KW-1185">Reference proteome</keyword>
<dbReference type="InterPro" id="IPR012337">
    <property type="entry name" value="RNaseH-like_sf"/>
</dbReference>
<organism evidence="3 4">
    <name type="scientific">Perilla frutescens var. hirtella</name>
    <name type="common">Perilla citriodora</name>
    <name type="synonym">Perilla setoyensis</name>
    <dbReference type="NCBI Taxonomy" id="608512"/>
    <lineage>
        <taxon>Eukaryota</taxon>
        <taxon>Viridiplantae</taxon>
        <taxon>Streptophyta</taxon>
        <taxon>Embryophyta</taxon>
        <taxon>Tracheophyta</taxon>
        <taxon>Spermatophyta</taxon>
        <taxon>Magnoliopsida</taxon>
        <taxon>eudicotyledons</taxon>
        <taxon>Gunneridae</taxon>
        <taxon>Pentapetalae</taxon>
        <taxon>asterids</taxon>
        <taxon>lamiids</taxon>
        <taxon>Lamiales</taxon>
        <taxon>Lamiaceae</taxon>
        <taxon>Nepetoideae</taxon>
        <taxon>Elsholtzieae</taxon>
        <taxon>Perilla</taxon>
    </lineage>
</organism>
<proteinExistence type="predicted"/>
<evidence type="ECO:0000256" key="1">
    <source>
        <dbReference type="ARBA" id="ARBA00023125"/>
    </source>
</evidence>
<sequence length="276" mass="32782">MAVDGNMQLQNHNFDPELARLNIAYMIIMHQYPLWMVEHKWFKVFLSSLQPLFKLISRNTLRADIMKIFVEEKKNIMSVLENYKSRIAITSDMWTSGNQKKGYMAITAHFIDNSWKLQSRVVRFAYVSCLHTTKVIVDVLFECLLDWNIDHEWHESEYVVIKLMDANMIAKFKKYWEDIHTIFSIALILDPRFKFRTIDYYFDKIYKDQAEFEKDKVHTVMPEIENEYKASFPKPKGDLQPPPLQYSAQMSRWCLKLELGQARVHPRTTESPVAQN</sequence>
<comment type="caution">
    <text evidence="3">The sequence shown here is derived from an EMBL/GenBank/DDBJ whole genome shotgun (WGS) entry which is preliminary data.</text>
</comment>
<accession>A0AAD4J1V2</accession>
<dbReference type="Pfam" id="PF14372">
    <property type="entry name" value="hAT-like_RNase-H"/>
    <property type="match status" value="1"/>
</dbReference>
<evidence type="ECO:0000259" key="2">
    <source>
        <dbReference type="Pfam" id="PF14372"/>
    </source>
</evidence>
<evidence type="ECO:0000313" key="4">
    <source>
        <dbReference type="Proteomes" id="UP001190926"/>
    </source>
</evidence>
<feature type="domain" description="hAT-like transposase RNase-H fold" evidence="2">
    <location>
        <begin position="151"/>
        <end position="228"/>
    </location>
</feature>
<dbReference type="GO" id="GO:0003677">
    <property type="term" value="F:DNA binding"/>
    <property type="evidence" value="ECO:0007669"/>
    <property type="project" value="UniProtKB-KW"/>
</dbReference>
<protein>
    <recommendedName>
        <fullName evidence="2">hAT-like transposase RNase-H fold domain-containing protein</fullName>
    </recommendedName>
</protein>
<dbReference type="InterPro" id="IPR025525">
    <property type="entry name" value="hAT-like_transposase_RNase-H"/>
</dbReference>
<gene>
    <name evidence="3" type="ORF">C2S53_007030</name>
</gene>
<dbReference type="InterPro" id="IPR052035">
    <property type="entry name" value="ZnF_BED_domain_contain"/>
</dbReference>
<name>A0AAD4J1V2_PERFH</name>
<dbReference type="PANTHER" id="PTHR46481:SF11">
    <property type="entry name" value="ZINC FINGER BED DOMAIN-CONTAINING PROTEIN RICESLEEPER 2-LIKE"/>
    <property type="match status" value="1"/>
</dbReference>
<dbReference type="AlphaFoldDB" id="A0AAD4J1V2"/>